<protein>
    <submittedName>
        <fullName evidence="3">DUF2061 domain-containing protein</fullName>
    </submittedName>
</protein>
<feature type="transmembrane region" description="Helical" evidence="1">
    <location>
        <begin position="39"/>
        <end position="59"/>
    </location>
</feature>
<dbReference type="AlphaFoldDB" id="A0AAP2CP77"/>
<dbReference type="RefSeq" id="WP_327794270.1">
    <property type="nucleotide sequence ID" value="NZ_JADQAZ010000002.1"/>
</dbReference>
<evidence type="ECO:0000313" key="4">
    <source>
        <dbReference type="Proteomes" id="UP001315686"/>
    </source>
</evidence>
<dbReference type="Pfam" id="PF09834">
    <property type="entry name" value="DUF2061"/>
    <property type="match status" value="1"/>
</dbReference>
<dbReference type="EMBL" id="JADQAZ010000002">
    <property type="protein sequence ID" value="MBT0958054.1"/>
    <property type="molecule type" value="Genomic_DNA"/>
</dbReference>
<feature type="domain" description="DUF2061" evidence="2">
    <location>
        <begin position="9"/>
        <end position="59"/>
    </location>
</feature>
<evidence type="ECO:0000313" key="3">
    <source>
        <dbReference type="EMBL" id="MBT0958054.1"/>
    </source>
</evidence>
<evidence type="ECO:0000259" key="2">
    <source>
        <dbReference type="Pfam" id="PF09834"/>
    </source>
</evidence>
<keyword evidence="1" id="KW-0472">Membrane</keyword>
<keyword evidence="4" id="KW-1185">Reference proteome</keyword>
<comment type="caution">
    <text evidence="3">The sequence shown here is derived from an EMBL/GenBank/DDBJ whole genome shotgun (WGS) entry which is preliminary data.</text>
</comment>
<keyword evidence="1" id="KW-0812">Transmembrane</keyword>
<feature type="transmembrane region" description="Helical" evidence="1">
    <location>
        <begin position="12"/>
        <end position="33"/>
    </location>
</feature>
<sequence length="71" mass="7632">MDSKSRLLSKAVTWQILGLLSMSVIGFVFTGSVRAGGGIAVAGCAVGFVCYFLHELAWARIPWGRNMSKPD</sequence>
<dbReference type="InterPro" id="IPR018638">
    <property type="entry name" value="DUF2061_membrane"/>
</dbReference>
<name>A0AAP2CP77_9RHOB</name>
<keyword evidence="1" id="KW-1133">Transmembrane helix</keyword>
<evidence type="ECO:0000256" key="1">
    <source>
        <dbReference type="SAM" id="Phobius"/>
    </source>
</evidence>
<reference evidence="3 4" key="1">
    <citation type="journal article" date="2021" name="Arch. Microbiol.">
        <title>Harenicola maris gen. nov., sp. nov. isolated from the Sea of Japan shallow sediments.</title>
        <authorList>
            <person name="Romanenko L.A."/>
            <person name="Kurilenko V.V."/>
            <person name="Chernysheva N.Y."/>
            <person name="Tekutyeva L.A."/>
            <person name="Velansky P.V."/>
            <person name="Svetashev V.I."/>
            <person name="Isaeva M.P."/>
        </authorList>
    </citation>
    <scope>NUCLEOTIDE SEQUENCE [LARGE SCALE GENOMIC DNA]</scope>
    <source>
        <strain evidence="3 4">KMM 3653</strain>
    </source>
</reference>
<gene>
    <name evidence="3" type="ORF">IV417_11710</name>
</gene>
<dbReference type="Proteomes" id="UP001315686">
    <property type="component" value="Unassembled WGS sequence"/>
</dbReference>
<proteinExistence type="predicted"/>
<accession>A0AAP2CP77</accession>
<organism evidence="3 4">
    <name type="scientific">Harenicola maris</name>
    <dbReference type="NCBI Taxonomy" id="2841044"/>
    <lineage>
        <taxon>Bacteria</taxon>
        <taxon>Pseudomonadati</taxon>
        <taxon>Pseudomonadota</taxon>
        <taxon>Alphaproteobacteria</taxon>
        <taxon>Rhodobacterales</taxon>
        <taxon>Paracoccaceae</taxon>
        <taxon>Harenicola</taxon>
    </lineage>
</organism>